<dbReference type="AlphaFoldDB" id="A0A067SVG5"/>
<feature type="signal peptide" evidence="1">
    <location>
        <begin position="1"/>
        <end position="16"/>
    </location>
</feature>
<evidence type="ECO:0000256" key="1">
    <source>
        <dbReference type="SAM" id="SignalP"/>
    </source>
</evidence>
<dbReference type="SMART" id="SM00458">
    <property type="entry name" value="RICIN"/>
    <property type="match status" value="1"/>
</dbReference>
<feature type="domain" description="Ricin B lectin" evidence="2">
    <location>
        <begin position="149"/>
        <end position="284"/>
    </location>
</feature>
<dbReference type="OrthoDB" id="6770063at2759"/>
<dbReference type="InterPro" id="IPR035992">
    <property type="entry name" value="Ricin_B-like_lectins"/>
</dbReference>
<keyword evidence="1" id="KW-0732">Signal</keyword>
<keyword evidence="4" id="KW-1185">Reference proteome</keyword>
<dbReference type="EMBL" id="KL142395">
    <property type="protein sequence ID" value="KDR70768.1"/>
    <property type="molecule type" value="Genomic_DNA"/>
</dbReference>
<dbReference type="HOGENOM" id="CLU_973324_0_0_1"/>
<proteinExistence type="predicted"/>
<evidence type="ECO:0000313" key="3">
    <source>
        <dbReference type="EMBL" id="KDR70768.1"/>
    </source>
</evidence>
<protein>
    <recommendedName>
        <fullName evidence="2">Ricin B lectin domain-containing protein</fullName>
    </recommendedName>
</protein>
<evidence type="ECO:0000313" key="4">
    <source>
        <dbReference type="Proteomes" id="UP000027222"/>
    </source>
</evidence>
<organism evidence="3 4">
    <name type="scientific">Galerina marginata (strain CBS 339.88)</name>
    <dbReference type="NCBI Taxonomy" id="685588"/>
    <lineage>
        <taxon>Eukaryota</taxon>
        <taxon>Fungi</taxon>
        <taxon>Dikarya</taxon>
        <taxon>Basidiomycota</taxon>
        <taxon>Agaricomycotina</taxon>
        <taxon>Agaricomycetes</taxon>
        <taxon>Agaricomycetidae</taxon>
        <taxon>Agaricales</taxon>
        <taxon>Agaricineae</taxon>
        <taxon>Strophariaceae</taxon>
        <taxon>Galerina</taxon>
    </lineage>
</organism>
<dbReference type="InterPro" id="IPR000772">
    <property type="entry name" value="Ricin_B_lectin"/>
</dbReference>
<dbReference type="CDD" id="cd00161">
    <property type="entry name" value="beta-trefoil_Ricin-like"/>
    <property type="match status" value="1"/>
</dbReference>
<dbReference type="SUPFAM" id="SSF50370">
    <property type="entry name" value="Ricin B-like lectins"/>
    <property type="match status" value="1"/>
</dbReference>
<dbReference type="Proteomes" id="UP000027222">
    <property type="component" value="Unassembled WGS sequence"/>
</dbReference>
<dbReference type="Pfam" id="PF00652">
    <property type="entry name" value="Ricin_B_lectin"/>
    <property type="match status" value="1"/>
</dbReference>
<dbReference type="STRING" id="685588.A0A067SVG5"/>
<reference evidence="4" key="1">
    <citation type="journal article" date="2014" name="Proc. Natl. Acad. Sci. U.S.A.">
        <title>Extensive sampling of basidiomycete genomes demonstrates inadequacy of the white-rot/brown-rot paradigm for wood decay fungi.</title>
        <authorList>
            <person name="Riley R."/>
            <person name="Salamov A.A."/>
            <person name="Brown D.W."/>
            <person name="Nagy L.G."/>
            <person name="Floudas D."/>
            <person name="Held B.W."/>
            <person name="Levasseur A."/>
            <person name="Lombard V."/>
            <person name="Morin E."/>
            <person name="Otillar R."/>
            <person name="Lindquist E.A."/>
            <person name="Sun H."/>
            <person name="LaButti K.M."/>
            <person name="Schmutz J."/>
            <person name="Jabbour D."/>
            <person name="Luo H."/>
            <person name="Baker S.E."/>
            <person name="Pisabarro A.G."/>
            <person name="Walton J.D."/>
            <person name="Blanchette R.A."/>
            <person name="Henrissat B."/>
            <person name="Martin F."/>
            <person name="Cullen D."/>
            <person name="Hibbett D.S."/>
            <person name="Grigoriev I.V."/>
        </authorList>
    </citation>
    <scope>NUCLEOTIDE SEQUENCE [LARGE SCALE GENOMIC DNA]</scope>
    <source>
        <strain evidence="4">CBS 339.88</strain>
    </source>
</reference>
<dbReference type="PROSITE" id="PS50231">
    <property type="entry name" value="RICIN_B_LECTIN"/>
    <property type="match status" value="1"/>
</dbReference>
<feature type="chain" id="PRO_5001648616" description="Ricin B lectin domain-containing protein" evidence="1">
    <location>
        <begin position="17"/>
        <end position="286"/>
    </location>
</feature>
<dbReference type="Gene3D" id="2.80.10.50">
    <property type="match status" value="2"/>
</dbReference>
<sequence length="286" mass="29715">MKLLFFLASLAAAAQAQFAIGAPKPGATLQPGQSVGVQVIVPIDTSAEAGQVEVSLVIGIVGCGTSPCPAPSADLGEILFIGKYQGQGELGTTLNTFENFTFTVPNDISGKASIQAQRVSVLTPPGHSLPVIEYTSVAVQVGSAPPPSSSINIHPNGDNSKCVGILGGTYANGTPVDIFDCNASNSQKWKFNGNALTSVNPADNSQWCLDAGVQSQWATGVKMKIWQCLSVPQQVWTPVTTSGNIKLNAANFCLDLTNGSKANQNILQIWTCGGGNVNQIWSVTPA</sequence>
<accession>A0A067SVG5</accession>
<evidence type="ECO:0000259" key="2">
    <source>
        <dbReference type="SMART" id="SM00458"/>
    </source>
</evidence>
<name>A0A067SVG5_GALM3</name>
<gene>
    <name evidence="3" type="ORF">GALMADRAFT_144264</name>
</gene>